<feature type="region of interest" description="Disordered" evidence="1">
    <location>
        <begin position="1"/>
        <end position="31"/>
    </location>
</feature>
<dbReference type="eggNOG" id="ENOG502SHBR">
    <property type="taxonomic scope" value="Eukaryota"/>
</dbReference>
<accession>S3CF26</accession>
<feature type="region of interest" description="Disordered" evidence="1">
    <location>
        <begin position="301"/>
        <end position="320"/>
    </location>
</feature>
<dbReference type="GeneID" id="19470724"/>
<keyword evidence="3" id="KW-1185">Reference proteome</keyword>
<sequence>MVSSLPLSRLQPLTGPTKRHGSSQHNPYVDPLPVPPNPTFLPFKIQHIFYNTIQRLLEEACFYFAERHCPDLLRAQGWDTPEAGEFNQWWGVIRGSRIPAHFVKVSPGLNMNALFTRLHTVRHSAVHRLQTEMEGLKYMIEDAVTLASVLRDDLRRNKLRSIELELHGGDLDKLQNIIEKPLNEFADFKFPGRSLAPRYVQTIEVSQRSYRSRSNERTTQIRRRSQSPRACRSKDTQPSVTRKPKRVSKSLPAGSFTIDLTALSDEEDQEKTNSSSKDQIIDLTSDTEDERPKNTTVRKLLTRATLPAQTSSTTLPPQLPVKRDDREILSVTDQNIPPAPTTTQKNPFAGVLEQGLKQAIEDRELLSVTDQNVPPVPFVPSTEKRPFASLIEQGLKQAIEDQKTIDTLHENSSSGSDVHQALSFGHDFINLN</sequence>
<evidence type="ECO:0000256" key="1">
    <source>
        <dbReference type="SAM" id="MobiDB-lite"/>
    </source>
</evidence>
<dbReference type="RefSeq" id="XP_008088017.1">
    <property type="nucleotide sequence ID" value="XM_008089826.1"/>
</dbReference>
<dbReference type="EMBL" id="KE145372">
    <property type="protein sequence ID" value="EPE25102.1"/>
    <property type="molecule type" value="Genomic_DNA"/>
</dbReference>
<dbReference type="OrthoDB" id="5324651at2759"/>
<gene>
    <name evidence="2" type="ORF">GLAREA_11683</name>
</gene>
<feature type="compositionally biased region" description="Polar residues" evidence="1">
    <location>
        <begin position="272"/>
        <end position="284"/>
    </location>
</feature>
<dbReference type="KEGG" id="glz:GLAREA_11683"/>
<dbReference type="Proteomes" id="UP000016922">
    <property type="component" value="Unassembled WGS sequence"/>
</dbReference>
<proteinExistence type="predicted"/>
<dbReference type="HOGENOM" id="CLU_634682_0_0_1"/>
<protein>
    <submittedName>
        <fullName evidence="2">Uncharacterized protein</fullName>
    </submittedName>
</protein>
<evidence type="ECO:0000313" key="2">
    <source>
        <dbReference type="EMBL" id="EPE25102.1"/>
    </source>
</evidence>
<organism evidence="2 3">
    <name type="scientific">Glarea lozoyensis (strain ATCC 20868 / MF5171)</name>
    <dbReference type="NCBI Taxonomy" id="1116229"/>
    <lineage>
        <taxon>Eukaryota</taxon>
        <taxon>Fungi</taxon>
        <taxon>Dikarya</taxon>
        <taxon>Ascomycota</taxon>
        <taxon>Pezizomycotina</taxon>
        <taxon>Leotiomycetes</taxon>
        <taxon>Helotiales</taxon>
        <taxon>Helotiaceae</taxon>
        <taxon>Glarea</taxon>
    </lineage>
</organism>
<feature type="region of interest" description="Disordered" evidence="1">
    <location>
        <begin position="208"/>
        <end position="295"/>
    </location>
</feature>
<feature type="compositionally biased region" description="Polar residues" evidence="1">
    <location>
        <begin position="307"/>
        <end position="316"/>
    </location>
</feature>
<name>S3CF26_GLAL2</name>
<evidence type="ECO:0000313" key="3">
    <source>
        <dbReference type="Proteomes" id="UP000016922"/>
    </source>
</evidence>
<dbReference type="STRING" id="1116229.S3CF26"/>
<dbReference type="AlphaFoldDB" id="S3CF26"/>
<reference evidence="2 3" key="1">
    <citation type="journal article" date="2013" name="BMC Genomics">
        <title>Genomics-driven discovery of the pneumocandin biosynthetic gene cluster in the fungus Glarea lozoyensis.</title>
        <authorList>
            <person name="Chen L."/>
            <person name="Yue Q."/>
            <person name="Zhang X."/>
            <person name="Xiang M."/>
            <person name="Wang C."/>
            <person name="Li S."/>
            <person name="Che Y."/>
            <person name="Ortiz-Lopez F.J."/>
            <person name="Bills G.F."/>
            <person name="Liu X."/>
            <person name="An Z."/>
        </authorList>
    </citation>
    <scope>NUCLEOTIDE SEQUENCE [LARGE SCALE GENOMIC DNA]</scope>
    <source>
        <strain evidence="3">ATCC 20868 / MF5171</strain>
    </source>
</reference>